<keyword evidence="5 8" id="KW-0812">Transmembrane</keyword>
<feature type="transmembrane region" description="Helical" evidence="8">
    <location>
        <begin position="307"/>
        <end position="328"/>
    </location>
</feature>
<dbReference type="AlphaFoldDB" id="A0A0F9UI46"/>
<keyword evidence="4" id="KW-0997">Cell inner membrane</keyword>
<keyword evidence="6 8" id="KW-1133">Transmembrane helix</keyword>
<dbReference type="PROSITE" id="PS50928">
    <property type="entry name" value="ABC_TM1"/>
    <property type="match status" value="2"/>
</dbReference>
<dbReference type="Gene3D" id="1.10.3720.10">
    <property type="entry name" value="MetI-like"/>
    <property type="match status" value="2"/>
</dbReference>
<dbReference type="InterPro" id="IPR000515">
    <property type="entry name" value="MetI-like"/>
</dbReference>
<feature type="transmembrane region" description="Helical" evidence="8">
    <location>
        <begin position="375"/>
        <end position="395"/>
    </location>
</feature>
<dbReference type="CDD" id="cd06261">
    <property type="entry name" value="TM_PBP2"/>
    <property type="match status" value="2"/>
</dbReference>
<evidence type="ECO:0000256" key="5">
    <source>
        <dbReference type="ARBA" id="ARBA00022692"/>
    </source>
</evidence>
<dbReference type="GO" id="GO:0055085">
    <property type="term" value="P:transmembrane transport"/>
    <property type="evidence" value="ECO:0007669"/>
    <property type="project" value="InterPro"/>
</dbReference>
<name>A0A0F9UI46_9ZZZZ</name>
<feature type="transmembrane region" description="Helical" evidence="8">
    <location>
        <begin position="489"/>
        <end position="514"/>
    </location>
</feature>
<evidence type="ECO:0000256" key="6">
    <source>
        <dbReference type="ARBA" id="ARBA00022989"/>
    </source>
</evidence>
<evidence type="ECO:0000259" key="9">
    <source>
        <dbReference type="PROSITE" id="PS50928"/>
    </source>
</evidence>
<sequence>MTVLPKDRLPLTTSPGERAARRRATAVVVVMIALLALLLLMPLIRAVSRGFTHDGKASVYWFGRILTNQILLSEMLNSVLLACTTTAIALLLAVPLAMIRSSVRFRGQGVLSVLILLPLILPPFVGAMSMSRLLAHYGVLNQILARVGILSNAAAGPDWLGGGFAGVAALQALHLFPILYLNASAALANIDPAYAQAARNLGAGRWRTFRSVTLPLMRPGLFAGGTIVFIWALTDIGTPLILGYERLTAVTLFKELARAEINPRTYSLVFVMLTGAVTLYVLGKFVFGRSVRLDSSKATVAVEAPRLGVVGTAWAWLAFGGVIGLAILPHIGVVLTAISARWVNTILPSQITFDHLRFVLVRPETRVCIMNSLRYAGASTAVDVVIGSIIAWLLVRTRARGRTLLDSTAMLPLAVPGLILAAGYVAITARGSWLESIGPMNNPFVILVIAYSVRRLPFIVRGVSAGLEQIPIALEEASRNLGASRPATVLRITLPLIAASVLAATVLTFSFAMLEVSDSLILAQTESHYPITKEIYRQATSGNRDAASVAAALGVYGMVLLGGSMALAGALLGRRLGAIFRA</sequence>
<keyword evidence="2" id="KW-0813">Transport</keyword>
<dbReference type="GO" id="GO:0005886">
    <property type="term" value="C:plasma membrane"/>
    <property type="evidence" value="ECO:0007669"/>
    <property type="project" value="UniProtKB-SubCell"/>
</dbReference>
<evidence type="ECO:0000313" key="10">
    <source>
        <dbReference type="EMBL" id="KKN92905.1"/>
    </source>
</evidence>
<protein>
    <recommendedName>
        <fullName evidence="9">ABC transmembrane type-1 domain-containing protein</fullName>
    </recommendedName>
</protein>
<evidence type="ECO:0000256" key="8">
    <source>
        <dbReference type="SAM" id="Phobius"/>
    </source>
</evidence>
<feature type="domain" description="ABC transmembrane type-1" evidence="9">
    <location>
        <begin position="369"/>
        <end position="568"/>
    </location>
</feature>
<dbReference type="PANTHER" id="PTHR43357">
    <property type="entry name" value="INNER MEMBRANE ABC TRANSPORTER PERMEASE PROTEIN YDCV"/>
    <property type="match status" value="1"/>
</dbReference>
<feature type="transmembrane region" description="Helical" evidence="8">
    <location>
        <begin position="111"/>
        <end position="139"/>
    </location>
</feature>
<evidence type="ECO:0000256" key="1">
    <source>
        <dbReference type="ARBA" id="ARBA00004429"/>
    </source>
</evidence>
<comment type="subcellular location">
    <subcellularLocation>
        <location evidence="1">Cell inner membrane</location>
        <topology evidence="1">Multi-pass membrane protein</topology>
    </subcellularLocation>
</comment>
<evidence type="ECO:0000256" key="7">
    <source>
        <dbReference type="ARBA" id="ARBA00023136"/>
    </source>
</evidence>
<dbReference type="PANTHER" id="PTHR43357:SF3">
    <property type="entry name" value="FE(3+)-TRANSPORT SYSTEM PERMEASE PROTEIN FBPB 2"/>
    <property type="match status" value="1"/>
</dbReference>
<keyword evidence="7 8" id="KW-0472">Membrane</keyword>
<dbReference type="SUPFAM" id="SSF161098">
    <property type="entry name" value="MetI-like"/>
    <property type="match status" value="2"/>
</dbReference>
<organism evidence="10">
    <name type="scientific">marine sediment metagenome</name>
    <dbReference type="NCBI Taxonomy" id="412755"/>
    <lineage>
        <taxon>unclassified sequences</taxon>
        <taxon>metagenomes</taxon>
        <taxon>ecological metagenomes</taxon>
    </lineage>
</organism>
<feature type="transmembrane region" description="Helical" evidence="8">
    <location>
        <begin position="549"/>
        <end position="572"/>
    </location>
</feature>
<dbReference type="Pfam" id="PF00528">
    <property type="entry name" value="BPD_transp_1"/>
    <property type="match status" value="2"/>
</dbReference>
<feature type="transmembrane region" description="Helical" evidence="8">
    <location>
        <begin position="264"/>
        <end position="287"/>
    </location>
</feature>
<dbReference type="EMBL" id="LAZR01000091">
    <property type="protein sequence ID" value="KKN92905.1"/>
    <property type="molecule type" value="Genomic_DNA"/>
</dbReference>
<feature type="transmembrane region" description="Helical" evidence="8">
    <location>
        <begin position="24"/>
        <end position="44"/>
    </location>
</feature>
<dbReference type="InterPro" id="IPR035906">
    <property type="entry name" value="MetI-like_sf"/>
</dbReference>
<feature type="transmembrane region" description="Helical" evidence="8">
    <location>
        <begin position="79"/>
        <end position="99"/>
    </location>
</feature>
<proteinExistence type="predicted"/>
<accession>A0A0F9UI46</accession>
<comment type="caution">
    <text evidence="10">The sequence shown here is derived from an EMBL/GenBank/DDBJ whole genome shotgun (WGS) entry which is preliminary data.</text>
</comment>
<feature type="transmembrane region" description="Helical" evidence="8">
    <location>
        <begin position="220"/>
        <end position="244"/>
    </location>
</feature>
<feature type="transmembrane region" description="Helical" evidence="8">
    <location>
        <begin position="407"/>
        <end position="427"/>
    </location>
</feature>
<feature type="domain" description="ABC transmembrane type-1" evidence="9">
    <location>
        <begin position="75"/>
        <end position="283"/>
    </location>
</feature>
<keyword evidence="3" id="KW-1003">Cell membrane</keyword>
<evidence type="ECO:0000256" key="2">
    <source>
        <dbReference type="ARBA" id="ARBA00022448"/>
    </source>
</evidence>
<gene>
    <name evidence="10" type="ORF">LCGC14_0204340</name>
</gene>
<evidence type="ECO:0000256" key="3">
    <source>
        <dbReference type="ARBA" id="ARBA00022475"/>
    </source>
</evidence>
<reference evidence="10" key="1">
    <citation type="journal article" date="2015" name="Nature">
        <title>Complex archaea that bridge the gap between prokaryotes and eukaryotes.</title>
        <authorList>
            <person name="Spang A."/>
            <person name="Saw J.H."/>
            <person name="Jorgensen S.L."/>
            <person name="Zaremba-Niedzwiedzka K."/>
            <person name="Martijn J."/>
            <person name="Lind A.E."/>
            <person name="van Eijk R."/>
            <person name="Schleper C."/>
            <person name="Guy L."/>
            <person name="Ettema T.J."/>
        </authorList>
    </citation>
    <scope>NUCLEOTIDE SEQUENCE</scope>
</reference>
<evidence type="ECO:0000256" key="4">
    <source>
        <dbReference type="ARBA" id="ARBA00022519"/>
    </source>
</evidence>